<feature type="region of interest" description="Leucine repeat II (LRII)" evidence="3">
    <location>
        <begin position="226"/>
        <end position="258"/>
    </location>
</feature>
<dbReference type="PANTHER" id="PTHR31636">
    <property type="entry name" value="OSJNBA0084A10.13 PROTEIN-RELATED"/>
    <property type="match status" value="1"/>
</dbReference>
<feature type="region of interest" description="Disordered" evidence="4">
    <location>
        <begin position="342"/>
        <end position="362"/>
    </location>
</feature>
<name>A0A7C9CU59_OPUST</name>
<dbReference type="Pfam" id="PF03514">
    <property type="entry name" value="GRAS"/>
    <property type="match status" value="1"/>
</dbReference>
<keyword evidence="1" id="KW-0805">Transcription regulation</keyword>
<evidence type="ECO:0000313" key="5">
    <source>
        <dbReference type="EMBL" id="MBA4623665.1"/>
    </source>
</evidence>
<dbReference type="AlphaFoldDB" id="A0A7C9CU59"/>
<reference evidence="5" key="2">
    <citation type="submission" date="2020-07" db="EMBL/GenBank/DDBJ databases">
        <authorList>
            <person name="Vera ALvarez R."/>
            <person name="Arias-Moreno D.M."/>
            <person name="Jimenez-Jacinto V."/>
            <person name="Jimenez-Bremont J.F."/>
            <person name="Swaminathan K."/>
            <person name="Moose S.P."/>
            <person name="Guerrero-Gonzalez M.L."/>
            <person name="Marino-Ramirez L."/>
            <person name="Landsman D."/>
            <person name="Rodriguez-Kessler M."/>
            <person name="Delgado-Sanchez P."/>
        </authorList>
    </citation>
    <scope>NUCLEOTIDE SEQUENCE</scope>
    <source>
        <tissue evidence="5">Cladode</tissue>
    </source>
</reference>
<proteinExistence type="inferred from homology"/>
<keyword evidence="2" id="KW-0804">Transcription</keyword>
<evidence type="ECO:0000256" key="4">
    <source>
        <dbReference type="SAM" id="MobiDB-lite"/>
    </source>
</evidence>
<feature type="short sequence motif" description="VHIID" evidence="3">
    <location>
        <begin position="170"/>
        <end position="174"/>
    </location>
</feature>
<evidence type="ECO:0000256" key="1">
    <source>
        <dbReference type="ARBA" id="ARBA00023015"/>
    </source>
</evidence>
<evidence type="ECO:0000256" key="3">
    <source>
        <dbReference type="PROSITE-ProRule" id="PRU01191"/>
    </source>
</evidence>
<dbReference type="EMBL" id="GISG01044058">
    <property type="protein sequence ID" value="MBA4623665.1"/>
    <property type="molecule type" value="Transcribed_RNA"/>
</dbReference>
<accession>A0A7C9CU59</accession>
<protein>
    <submittedName>
        <fullName evidence="5">Uncharacterized protein</fullName>
    </submittedName>
</protein>
<sequence>MMMQFTEIPFSPPPPLSHDHHPTLLTMNRTTTAAIRPWPGGFPMPSKSLSTVNFGDANCMEQLLVHCAEAIDNNDATPAQQILWVLNNIARPDGDSTQRLTCAFLRALVSRAALTGTCKMVIPNFNPISSPRKFSLLELAHFIDLTPWHRFGFTASNSIILEAISDLPVIHIVDLSITHCMQIPTLIDSIATRFEAQGRIPPIVKLTVGAISDEIPPVFDLLSYDELGIRLINFSRSRNIVLEFKAIPTSPSDGFASLLEEIRQSKLYSNDAAAIIVNCQMSLHLLQEEEVSSLSSSSMREMFLQAVRSLEPSIMVVVEEDADFTGRSVVGRLRSAFNHMWSPMRGRRGSRGRSPGPSGPSG</sequence>
<evidence type="ECO:0000256" key="2">
    <source>
        <dbReference type="ARBA" id="ARBA00023163"/>
    </source>
</evidence>
<organism evidence="5">
    <name type="scientific">Opuntia streptacantha</name>
    <name type="common">Prickly pear cactus</name>
    <name type="synonym">Opuntia cardona</name>
    <dbReference type="NCBI Taxonomy" id="393608"/>
    <lineage>
        <taxon>Eukaryota</taxon>
        <taxon>Viridiplantae</taxon>
        <taxon>Streptophyta</taxon>
        <taxon>Embryophyta</taxon>
        <taxon>Tracheophyta</taxon>
        <taxon>Spermatophyta</taxon>
        <taxon>Magnoliopsida</taxon>
        <taxon>eudicotyledons</taxon>
        <taxon>Gunneridae</taxon>
        <taxon>Pentapetalae</taxon>
        <taxon>Caryophyllales</taxon>
        <taxon>Cactineae</taxon>
        <taxon>Cactaceae</taxon>
        <taxon>Opuntioideae</taxon>
        <taxon>Opuntia</taxon>
    </lineage>
</organism>
<comment type="caution">
    <text evidence="3">Lacks conserved residue(s) required for the propagation of feature annotation.</text>
</comment>
<reference evidence="5" key="1">
    <citation type="journal article" date="2013" name="J. Plant Res.">
        <title>Effect of fungi and light on seed germination of three Opuntia species from semiarid lands of central Mexico.</title>
        <authorList>
            <person name="Delgado-Sanchez P."/>
            <person name="Jimenez-Bremont J.F."/>
            <person name="Guerrero-Gonzalez Mde L."/>
            <person name="Flores J."/>
        </authorList>
    </citation>
    <scope>NUCLEOTIDE SEQUENCE</scope>
    <source>
        <tissue evidence="5">Cladode</tissue>
    </source>
</reference>
<dbReference type="InterPro" id="IPR005202">
    <property type="entry name" value="TF_GRAS"/>
</dbReference>
<dbReference type="PROSITE" id="PS50985">
    <property type="entry name" value="GRAS"/>
    <property type="match status" value="1"/>
</dbReference>
<comment type="similarity">
    <text evidence="3">Belongs to the GRAS family.</text>
</comment>